<evidence type="ECO:0000256" key="11">
    <source>
        <dbReference type="ARBA" id="ARBA00023146"/>
    </source>
</evidence>
<evidence type="ECO:0000256" key="7">
    <source>
        <dbReference type="ARBA" id="ARBA00022833"/>
    </source>
</evidence>
<dbReference type="InterPro" id="IPR020059">
    <property type="entry name" value="Glu/Gln-tRNA-synth_Ib_codon-bd"/>
</dbReference>
<dbReference type="SUPFAM" id="SSF47060">
    <property type="entry name" value="S15/NS1 RNA-binding domain"/>
    <property type="match status" value="5"/>
</dbReference>
<dbReference type="Pfam" id="PF03950">
    <property type="entry name" value="tRNA-synt_1c_C"/>
    <property type="match status" value="1"/>
</dbReference>
<dbReference type="EC" id="6.1.1.15" evidence="2"/>
<dbReference type="Pfam" id="PF03129">
    <property type="entry name" value="HGTP_anticodon"/>
    <property type="match status" value="1"/>
</dbReference>
<evidence type="ECO:0000256" key="8">
    <source>
        <dbReference type="ARBA" id="ARBA00022840"/>
    </source>
</evidence>
<feature type="region of interest" description="Disordered" evidence="19">
    <location>
        <begin position="410"/>
        <end position="472"/>
    </location>
</feature>
<evidence type="ECO:0000256" key="4">
    <source>
        <dbReference type="ARBA" id="ARBA00022598"/>
    </source>
</evidence>
<dbReference type="SUPFAM" id="SSF50715">
    <property type="entry name" value="Ribosomal protein L25-like"/>
    <property type="match status" value="1"/>
</dbReference>
<keyword evidence="5" id="KW-0479">Metal-binding</keyword>
<dbReference type="FunFam" id="3.30.930.10:FF:000007">
    <property type="entry name" value="Bifunctional glutamate/proline--tRNA ligase"/>
    <property type="match status" value="1"/>
</dbReference>
<keyword evidence="7" id="KW-0862">Zinc</keyword>
<comment type="caution">
    <text evidence="22">The sequence shown here is derived from an EMBL/GenBank/DDBJ whole genome shotgun (WGS) entry which is preliminary data.</text>
</comment>
<dbReference type="CDD" id="cd00936">
    <property type="entry name" value="WEPRS_RNA"/>
    <property type="match status" value="1"/>
</dbReference>
<evidence type="ECO:0000259" key="20">
    <source>
        <dbReference type="PROSITE" id="PS50862"/>
    </source>
</evidence>
<dbReference type="SMART" id="SM00991">
    <property type="entry name" value="WHEP-TRS"/>
    <property type="match status" value="5"/>
</dbReference>
<evidence type="ECO:0000256" key="12">
    <source>
        <dbReference type="ARBA" id="ARBA00023268"/>
    </source>
</evidence>
<feature type="compositionally biased region" description="Polar residues" evidence="19">
    <location>
        <begin position="425"/>
        <end position="437"/>
    </location>
</feature>
<evidence type="ECO:0000256" key="2">
    <source>
        <dbReference type="ARBA" id="ARBA00012831"/>
    </source>
</evidence>
<dbReference type="InterPro" id="IPR004154">
    <property type="entry name" value="Anticodon-bd"/>
</dbReference>
<evidence type="ECO:0000256" key="5">
    <source>
        <dbReference type="ARBA" id="ARBA00022723"/>
    </source>
</evidence>
<feature type="domain" description="WHEP-TRS" evidence="21">
    <location>
        <begin position="366"/>
        <end position="422"/>
    </location>
</feature>
<comment type="catalytic activity">
    <reaction evidence="15">
        <text>tRNA(Pro) + L-proline + ATP = L-prolyl-tRNA(Pro) + AMP + diphosphate</text>
        <dbReference type="Rhea" id="RHEA:14305"/>
        <dbReference type="Rhea" id="RHEA-COMP:9700"/>
        <dbReference type="Rhea" id="RHEA-COMP:9702"/>
        <dbReference type="ChEBI" id="CHEBI:30616"/>
        <dbReference type="ChEBI" id="CHEBI:33019"/>
        <dbReference type="ChEBI" id="CHEBI:60039"/>
        <dbReference type="ChEBI" id="CHEBI:78442"/>
        <dbReference type="ChEBI" id="CHEBI:78532"/>
        <dbReference type="ChEBI" id="CHEBI:456215"/>
        <dbReference type="EC" id="6.1.1.15"/>
    </reaction>
    <physiologicalReaction direction="left-to-right" evidence="15">
        <dbReference type="Rhea" id="RHEA:14306"/>
    </physiologicalReaction>
</comment>
<evidence type="ECO:0000313" key="22">
    <source>
        <dbReference type="EMBL" id="KAK7493456.1"/>
    </source>
</evidence>
<evidence type="ECO:0000256" key="6">
    <source>
        <dbReference type="ARBA" id="ARBA00022741"/>
    </source>
</evidence>
<evidence type="ECO:0000256" key="13">
    <source>
        <dbReference type="ARBA" id="ARBA00029731"/>
    </source>
</evidence>
<dbReference type="GO" id="GO:0006433">
    <property type="term" value="P:prolyl-tRNA aminoacylation"/>
    <property type="evidence" value="ECO:0007669"/>
    <property type="project" value="UniProtKB-ARBA"/>
</dbReference>
<dbReference type="Gene3D" id="3.30.930.10">
    <property type="entry name" value="Bira Bifunctional Protein, Domain 2"/>
    <property type="match status" value="1"/>
</dbReference>
<dbReference type="PROSITE" id="PS50862">
    <property type="entry name" value="AA_TRNA_LIGASE_II"/>
    <property type="match status" value="1"/>
</dbReference>
<feature type="region of interest" description="Disordered" evidence="19">
    <location>
        <begin position="485"/>
        <end position="547"/>
    </location>
</feature>
<dbReference type="InterPro" id="IPR002314">
    <property type="entry name" value="aa-tRNA-synt_IIb"/>
</dbReference>
<dbReference type="InterPro" id="IPR033721">
    <property type="entry name" value="ProRS_core_arch_euk"/>
</dbReference>
<dbReference type="InterPro" id="IPR006195">
    <property type="entry name" value="aa-tRNA-synth_II"/>
</dbReference>
<organism evidence="22 23">
    <name type="scientific">Batillaria attramentaria</name>
    <dbReference type="NCBI Taxonomy" id="370345"/>
    <lineage>
        <taxon>Eukaryota</taxon>
        <taxon>Metazoa</taxon>
        <taxon>Spiralia</taxon>
        <taxon>Lophotrochozoa</taxon>
        <taxon>Mollusca</taxon>
        <taxon>Gastropoda</taxon>
        <taxon>Caenogastropoda</taxon>
        <taxon>Sorbeoconcha</taxon>
        <taxon>Cerithioidea</taxon>
        <taxon>Batillariidae</taxon>
        <taxon>Batillaria</taxon>
    </lineage>
</organism>
<dbReference type="InterPro" id="IPR045864">
    <property type="entry name" value="aa-tRNA-synth_II/BPL/LPL"/>
</dbReference>
<evidence type="ECO:0000256" key="9">
    <source>
        <dbReference type="ARBA" id="ARBA00022884"/>
    </source>
</evidence>
<feature type="domain" description="WHEP-TRS" evidence="21">
    <location>
        <begin position="612"/>
        <end position="668"/>
    </location>
</feature>
<dbReference type="EMBL" id="JACVVK020000093">
    <property type="protein sequence ID" value="KAK7493456.1"/>
    <property type="molecule type" value="Genomic_DNA"/>
</dbReference>
<dbReference type="InterPro" id="IPR017449">
    <property type="entry name" value="Pro-tRNA_synth_II"/>
</dbReference>
<name>A0ABD0L285_9CAEN</name>
<feature type="domain" description="WHEP-TRS" evidence="21">
    <location>
        <begin position="441"/>
        <end position="497"/>
    </location>
</feature>
<feature type="compositionally biased region" description="Basic and acidic residues" evidence="19">
    <location>
        <begin position="520"/>
        <end position="540"/>
    </location>
</feature>
<evidence type="ECO:0000256" key="14">
    <source>
        <dbReference type="ARBA" id="ARBA00047366"/>
    </source>
</evidence>
<dbReference type="GO" id="GO:0004818">
    <property type="term" value="F:glutamate-tRNA ligase activity"/>
    <property type="evidence" value="ECO:0007669"/>
    <property type="project" value="UniProtKB-EC"/>
</dbReference>
<dbReference type="GO" id="GO:0003723">
    <property type="term" value="F:RNA binding"/>
    <property type="evidence" value="ECO:0007669"/>
    <property type="project" value="UniProtKB-KW"/>
</dbReference>
<feature type="compositionally biased region" description="Basic and acidic residues" evidence="19">
    <location>
        <begin position="606"/>
        <end position="624"/>
    </location>
</feature>
<dbReference type="Gene3D" id="2.40.240.10">
    <property type="entry name" value="Ribosomal Protein L25, Chain P"/>
    <property type="match status" value="2"/>
</dbReference>
<dbReference type="SUPFAM" id="SSF52954">
    <property type="entry name" value="Class II aaRS ABD-related"/>
    <property type="match status" value="1"/>
</dbReference>
<evidence type="ECO:0000256" key="16">
    <source>
        <dbReference type="ARBA" id="ARBA00061295"/>
    </source>
</evidence>
<dbReference type="InterPro" id="IPR000738">
    <property type="entry name" value="WHEP-TRS_dom"/>
</dbReference>
<dbReference type="InterPro" id="IPR002316">
    <property type="entry name" value="Pro-tRNA-ligase_IIa"/>
</dbReference>
<feature type="region of interest" description="Disordered" evidence="19">
    <location>
        <begin position="560"/>
        <end position="624"/>
    </location>
</feature>
<dbReference type="Pfam" id="PF20974">
    <property type="entry name" value="tRNA-synt_1c_C2"/>
    <property type="match status" value="1"/>
</dbReference>
<reference evidence="22 23" key="1">
    <citation type="journal article" date="2023" name="Sci. Data">
        <title>Genome assembly of the Korean intertidal mud-creeper Batillaria attramentaria.</title>
        <authorList>
            <person name="Patra A.K."/>
            <person name="Ho P.T."/>
            <person name="Jun S."/>
            <person name="Lee S.J."/>
            <person name="Kim Y."/>
            <person name="Won Y.J."/>
        </authorList>
    </citation>
    <scope>NUCLEOTIDE SEQUENCE [LARGE SCALE GENOMIC DNA]</scope>
    <source>
        <strain evidence="22">Wonlab-2016</strain>
    </source>
</reference>
<dbReference type="InterPro" id="IPR036621">
    <property type="entry name" value="Anticodon-bd_dom_sf"/>
</dbReference>
<evidence type="ECO:0000259" key="21">
    <source>
        <dbReference type="PROSITE" id="PS51185"/>
    </source>
</evidence>
<accession>A0ABD0L285</accession>
<dbReference type="GO" id="GO:0046872">
    <property type="term" value="F:metal ion binding"/>
    <property type="evidence" value="ECO:0007669"/>
    <property type="project" value="UniProtKB-KW"/>
</dbReference>
<feature type="compositionally biased region" description="Polar residues" evidence="19">
    <location>
        <begin position="350"/>
        <end position="362"/>
    </location>
</feature>
<dbReference type="CDD" id="cd00778">
    <property type="entry name" value="ProRS_core_arch_euk"/>
    <property type="match status" value="1"/>
</dbReference>
<dbReference type="PROSITE" id="PS00762">
    <property type="entry name" value="WHEP_TRS_1"/>
    <property type="match status" value="4"/>
</dbReference>
<gene>
    <name evidence="22" type="ORF">BaRGS_00015356</name>
</gene>
<dbReference type="SUPFAM" id="SSF55681">
    <property type="entry name" value="Class II aaRS and biotin synthetases"/>
    <property type="match status" value="1"/>
</dbReference>
<dbReference type="GO" id="GO:0005524">
    <property type="term" value="F:ATP binding"/>
    <property type="evidence" value="ECO:0007669"/>
    <property type="project" value="UniProtKB-KW"/>
</dbReference>
<keyword evidence="3" id="KW-0597">Phosphoprotein</keyword>
<feature type="compositionally biased region" description="Basic and acidic residues" evidence="19">
    <location>
        <begin position="255"/>
        <end position="279"/>
    </location>
</feature>
<comment type="similarity">
    <text evidence="16">In the N-terminal section; belongs to the class-I aminoacyl-tRNA synthetase family. Glutamate--tRNA ligase type 2 subfamily.</text>
</comment>
<keyword evidence="4" id="KW-0436">Ligase</keyword>
<dbReference type="InterPro" id="IPR049437">
    <property type="entry name" value="tRNA-synt_1c_C2"/>
</dbReference>
<dbReference type="SUPFAM" id="SSF64586">
    <property type="entry name" value="C-terminal domain of ProRS"/>
    <property type="match status" value="1"/>
</dbReference>
<dbReference type="InterPro" id="IPR011035">
    <property type="entry name" value="Ribosomal_bL25/Gln-tRNA_synth"/>
</dbReference>
<feature type="non-terminal residue" evidence="22">
    <location>
        <position position="1"/>
    </location>
</feature>
<dbReference type="Pfam" id="PF00587">
    <property type="entry name" value="tRNA-synt_2b"/>
    <property type="match status" value="1"/>
</dbReference>
<keyword evidence="9" id="KW-0694">RNA-binding</keyword>
<dbReference type="Gene3D" id="3.40.50.800">
    <property type="entry name" value="Anticodon-binding domain"/>
    <property type="match status" value="1"/>
</dbReference>
<dbReference type="Gene3D" id="1.10.287.10">
    <property type="entry name" value="S15/NS1, RNA-binding"/>
    <property type="match status" value="5"/>
</dbReference>
<keyword evidence="11" id="KW-0030">Aminoacyl-tRNA synthetase</keyword>
<feature type="compositionally biased region" description="Polar residues" evidence="19">
    <location>
        <begin position="501"/>
        <end position="512"/>
    </location>
</feature>
<evidence type="ECO:0000313" key="23">
    <source>
        <dbReference type="Proteomes" id="UP001519460"/>
    </source>
</evidence>
<evidence type="ECO:0000256" key="3">
    <source>
        <dbReference type="ARBA" id="ARBA00022553"/>
    </source>
</evidence>
<evidence type="ECO:0000256" key="1">
    <source>
        <dbReference type="ARBA" id="ARBA00009968"/>
    </source>
</evidence>
<dbReference type="FunFam" id="3.40.50.800:FF:000005">
    <property type="entry name" value="bifunctional glutamate/proline--tRNA ligase"/>
    <property type="match status" value="1"/>
</dbReference>
<feature type="compositionally biased region" description="Basic and acidic residues" evidence="19">
    <location>
        <begin position="445"/>
        <end position="465"/>
    </location>
</feature>
<feature type="region of interest" description="Disordered" evidence="19">
    <location>
        <begin position="236"/>
        <end position="290"/>
    </location>
</feature>
<dbReference type="PANTHER" id="PTHR43382">
    <property type="entry name" value="PROLYL-TRNA SYNTHETASE"/>
    <property type="match status" value="1"/>
</dbReference>
<feature type="region of interest" description="Disordered" evidence="19">
    <location>
        <begin position="335"/>
        <end position="365"/>
    </location>
</feature>
<evidence type="ECO:0000256" key="10">
    <source>
        <dbReference type="ARBA" id="ARBA00022917"/>
    </source>
</evidence>
<keyword evidence="23" id="KW-1185">Reference proteome</keyword>
<protein>
    <recommendedName>
        <fullName evidence="17">Bifunctional glutamate/proline--tRNA ligase</fullName>
        <ecNumber evidence="2">6.1.1.15</ecNumber>
    </recommendedName>
    <alternativeName>
        <fullName evidence="18">Bifunctional aminoacyl-tRNA synthetase</fullName>
    </alternativeName>
    <alternativeName>
        <fullName evidence="13">Prolyl-tRNA synthetase</fullName>
    </alternativeName>
</protein>
<sequence length="1171" mass="128885">GSSRSVVMMEWDKIWAVNRKVIDPVVPRYTALLKEEVVPVIIKAAKVESKDVAKHPKNEEIGTKKTWYGPKVYIEGADAALIKEGEVVTFINWGNIIIKKINKDASGKATSIDAELNLENTDYKKTQKITWLTDVEGAAGADQGALVPTVCALFDHIITKGVLDKDEDFKQYVNKESKKEQVMLGDPGLAALKKGDIIQLQRRGYFICDQPYQPASPYTGRASPCVLFGVPDGHQKEMPTAGSKHKLQEANGGKKKQDTSSAKEKAQSKKGKAAEKSPQDEQPPQKMESAAVNELDNKIRAQGDKVRQLKTEKAPKAAVDSEVQQLLSLKKQYKELTGKDWTPPKAGATPSKQQSKGDQASGDSAAVNELDNKICAQGDKVRQLKAEKAAKAAVDSEVQQLLSLKKQYKELTGKDWTPPKPGATPSKQQSKGDQVSGDSGAANELDNKIRAQGDKVRQLKAEKAAKAAVDSEVQQLLSLKKQYKELTGKDWTPPKPGDAPSKQQSKGDQASGDSAAANELDNKIRAQGDKVRQLKAEKAAKAAVDSEVQQLLSLKKQYKELTGKDWTPPKPGDAPSKAPAQEQSKSGGGAGGKEGTKTMPSVTGKADPESAEAKALKAEVDAQGDKVRQLKTGGGAKAEVDQAVQKLLELKARYKDLTGLDLAGGAKRDKKLGLEASKEENLSDWYSQVITKSELIEYYDVSGCYILRPWSFSIWEAIKDFFDAEIKKLGVENCYFPIFVSHAALEKEKTHIEDFAPEVAWVTKSGQSELAEPIAIRPTSETVMYPSYAKWIKSHRDLPLRLNQWCNVVRWEFKHPQPFLRTREFLWQEGHTAWANAEGAIEEVYAILELYARVYEDLLAIPVVRGRKTEKEKFAGGDFTTTVEVYISASGRAIQGGTSHHLGQNFSKMFEIVFEDPDTQQKQYVYQNSWGLTTRTIGVMTMVHGDNTGLVLPPRVASVQVVVVPCGITASLSEADTQALYSRCEELASTLNENKVRARADIRDNYSPGWKFNHWELKGVPVRLELGPRDIKAKQVVVVRRDTGEKSTLPDANLPAQLAQLLEKIQTSLYNKAEGELKACLAVSHDWNEFCNALDQKKLIQAPFCGEIPCEDAIKKDSARDVVVEEGAPAMGAKGLCIPFKQPQELAPNTKCIHPDCGKPAKYYTLFGRSY</sequence>
<evidence type="ECO:0000256" key="17">
    <source>
        <dbReference type="ARBA" id="ARBA00067786"/>
    </source>
</evidence>
<feature type="domain" description="WHEP-TRS" evidence="21">
    <location>
        <begin position="291"/>
        <end position="347"/>
    </location>
</feature>
<dbReference type="HAMAP" id="MF_01571">
    <property type="entry name" value="Pro_tRNA_synth_type3"/>
    <property type="match status" value="1"/>
</dbReference>
<comment type="similarity">
    <text evidence="1">In the C-terminal section; belongs to the class-II aminoacyl-tRNA synthetase family.</text>
</comment>
<dbReference type="GO" id="GO:0004827">
    <property type="term" value="F:proline-tRNA ligase activity"/>
    <property type="evidence" value="ECO:0007669"/>
    <property type="project" value="UniProtKB-EC"/>
</dbReference>
<dbReference type="SMART" id="SM00946">
    <property type="entry name" value="ProRS-C_1"/>
    <property type="match status" value="1"/>
</dbReference>
<dbReference type="InterPro" id="IPR004499">
    <property type="entry name" value="Pro-tRNA-ligase_IIa_arc-type"/>
</dbReference>
<dbReference type="Gene3D" id="3.30.110.30">
    <property type="entry name" value="C-terminal domain of ProRS"/>
    <property type="match status" value="1"/>
</dbReference>
<dbReference type="InterPro" id="IPR016061">
    <property type="entry name" value="Pro-tRNA_ligase_II_C"/>
</dbReference>
<dbReference type="GO" id="GO:0017101">
    <property type="term" value="C:aminoacyl-tRNA synthetase multienzyme complex"/>
    <property type="evidence" value="ECO:0007669"/>
    <property type="project" value="UniProtKB-ARBA"/>
</dbReference>
<feature type="domain" description="Aminoacyl-transfer RNA synthetases class-II family profile" evidence="20">
    <location>
        <begin position="714"/>
        <end position="953"/>
    </location>
</feature>
<keyword evidence="6" id="KW-0547">Nucleotide-binding</keyword>
<dbReference type="Proteomes" id="UP001519460">
    <property type="component" value="Unassembled WGS sequence"/>
</dbReference>
<dbReference type="NCBIfam" id="TIGR00408">
    <property type="entry name" value="proS_fam_I"/>
    <property type="match status" value="1"/>
</dbReference>
<dbReference type="PRINTS" id="PR01046">
    <property type="entry name" value="TRNASYNTHPRO"/>
</dbReference>
<dbReference type="FunFam" id="3.30.110.30:FF:000001">
    <property type="entry name" value="Bifunctional glutamate/proline--tRNA ligase"/>
    <property type="match status" value="1"/>
</dbReference>
<dbReference type="PANTHER" id="PTHR43382:SF2">
    <property type="entry name" value="BIFUNCTIONAL GLUTAMATE_PROLINE--TRNA LIGASE"/>
    <property type="match status" value="1"/>
</dbReference>
<dbReference type="InterPro" id="IPR020056">
    <property type="entry name" value="Rbsml_bL25/Gln-tRNA_synth_N"/>
</dbReference>
<dbReference type="Pfam" id="PF09180">
    <property type="entry name" value="ProRS-C_1"/>
    <property type="match status" value="1"/>
</dbReference>
<keyword evidence="8" id="KW-0067">ATP-binding</keyword>
<comment type="catalytic activity">
    <reaction evidence="14">
        <text>tRNA(Glu) + L-glutamate + ATP = L-glutamyl-tRNA(Glu) + AMP + diphosphate</text>
        <dbReference type="Rhea" id="RHEA:23540"/>
        <dbReference type="Rhea" id="RHEA-COMP:9663"/>
        <dbReference type="Rhea" id="RHEA-COMP:9680"/>
        <dbReference type="ChEBI" id="CHEBI:29985"/>
        <dbReference type="ChEBI" id="CHEBI:30616"/>
        <dbReference type="ChEBI" id="CHEBI:33019"/>
        <dbReference type="ChEBI" id="CHEBI:78442"/>
        <dbReference type="ChEBI" id="CHEBI:78520"/>
        <dbReference type="ChEBI" id="CHEBI:456215"/>
        <dbReference type="EC" id="6.1.1.17"/>
    </reaction>
    <physiologicalReaction direction="left-to-right" evidence="14">
        <dbReference type="Rhea" id="RHEA:23541"/>
    </physiologicalReaction>
</comment>
<dbReference type="InterPro" id="IPR009068">
    <property type="entry name" value="uS15_NS1_RNA-bd_sf"/>
</dbReference>
<dbReference type="PROSITE" id="PS51185">
    <property type="entry name" value="WHEP_TRS_2"/>
    <property type="match status" value="5"/>
</dbReference>
<dbReference type="CDD" id="cd00862">
    <property type="entry name" value="ProRS_anticodon_zinc"/>
    <property type="match status" value="1"/>
</dbReference>
<keyword evidence="12" id="KW-0511">Multifunctional enzyme</keyword>
<evidence type="ECO:0000256" key="15">
    <source>
        <dbReference type="ARBA" id="ARBA00050792"/>
    </source>
</evidence>
<dbReference type="FunFam" id="1.10.287.10:FF:000006">
    <property type="entry name" value="Bifunctional glutamate/proline--tRNA ligase"/>
    <property type="match status" value="4"/>
</dbReference>
<dbReference type="AlphaFoldDB" id="A0ABD0L285"/>
<feature type="domain" description="WHEP-TRS" evidence="21">
    <location>
        <begin position="516"/>
        <end position="572"/>
    </location>
</feature>
<keyword evidence="10" id="KW-0648">Protein biosynthesis</keyword>
<evidence type="ECO:0000256" key="18">
    <source>
        <dbReference type="ARBA" id="ARBA00076053"/>
    </source>
</evidence>
<dbReference type="Pfam" id="PF00458">
    <property type="entry name" value="WHEP-TRS"/>
    <property type="match status" value="5"/>
</dbReference>
<proteinExistence type="inferred from homology"/>
<evidence type="ECO:0000256" key="19">
    <source>
        <dbReference type="SAM" id="MobiDB-lite"/>
    </source>
</evidence>